<dbReference type="RefSeq" id="WP_145063308.1">
    <property type="nucleotide sequence ID" value="NZ_CP036287.1"/>
</dbReference>
<evidence type="ECO:0000313" key="3">
    <source>
        <dbReference type="Proteomes" id="UP000316921"/>
    </source>
</evidence>
<name>A0A518BGG0_9BACT</name>
<dbReference type="Proteomes" id="UP000316921">
    <property type="component" value="Chromosome"/>
</dbReference>
<keyword evidence="3" id="KW-1185">Reference proteome</keyword>
<dbReference type="KEGG" id="pbap:Pla133_11440"/>
<feature type="chain" id="PRO_5021862603" evidence="1">
    <location>
        <begin position="34"/>
        <end position="300"/>
    </location>
</feature>
<evidence type="ECO:0000256" key="1">
    <source>
        <dbReference type="SAM" id="SignalP"/>
    </source>
</evidence>
<organism evidence="2 3">
    <name type="scientific">Engelhardtia mirabilis</name>
    <dbReference type="NCBI Taxonomy" id="2528011"/>
    <lineage>
        <taxon>Bacteria</taxon>
        <taxon>Pseudomonadati</taxon>
        <taxon>Planctomycetota</taxon>
        <taxon>Planctomycetia</taxon>
        <taxon>Planctomycetia incertae sedis</taxon>
        <taxon>Engelhardtia</taxon>
    </lineage>
</organism>
<dbReference type="EMBL" id="CP036287">
    <property type="protein sequence ID" value="QDU66078.1"/>
    <property type="molecule type" value="Genomic_DNA"/>
</dbReference>
<proteinExistence type="predicted"/>
<reference evidence="2 3" key="1">
    <citation type="submission" date="2019-02" db="EMBL/GenBank/DDBJ databases">
        <title>Deep-cultivation of Planctomycetes and their phenomic and genomic characterization uncovers novel biology.</title>
        <authorList>
            <person name="Wiegand S."/>
            <person name="Jogler M."/>
            <person name="Boedeker C."/>
            <person name="Pinto D."/>
            <person name="Vollmers J."/>
            <person name="Rivas-Marin E."/>
            <person name="Kohn T."/>
            <person name="Peeters S.H."/>
            <person name="Heuer A."/>
            <person name="Rast P."/>
            <person name="Oberbeckmann S."/>
            <person name="Bunk B."/>
            <person name="Jeske O."/>
            <person name="Meyerdierks A."/>
            <person name="Storesund J.E."/>
            <person name="Kallscheuer N."/>
            <person name="Luecker S."/>
            <person name="Lage O.M."/>
            <person name="Pohl T."/>
            <person name="Merkel B.J."/>
            <person name="Hornburger P."/>
            <person name="Mueller R.-W."/>
            <person name="Bruemmer F."/>
            <person name="Labrenz M."/>
            <person name="Spormann A.M."/>
            <person name="Op den Camp H."/>
            <person name="Overmann J."/>
            <person name="Amann R."/>
            <person name="Jetten M.S.M."/>
            <person name="Mascher T."/>
            <person name="Medema M.H."/>
            <person name="Devos D.P."/>
            <person name="Kaster A.-K."/>
            <person name="Ovreas L."/>
            <person name="Rohde M."/>
            <person name="Galperin M.Y."/>
            <person name="Jogler C."/>
        </authorList>
    </citation>
    <scope>NUCLEOTIDE SEQUENCE [LARGE SCALE GENOMIC DNA]</scope>
    <source>
        <strain evidence="2 3">Pla133</strain>
    </source>
</reference>
<protein>
    <submittedName>
        <fullName evidence="2">Uncharacterized protein</fullName>
    </submittedName>
</protein>
<dbReference type="AlphaFoldDB" id="A0A518BGG0"/>
<evidence type="ECO:0000313" key="2">
    <source>
        <dbReference type="EMBL" id="QDU66078.1"/>
    </source>
</evidence>
<accession>A0A518BGG0</accession>
<sequence length="300" mass="30262" precursor="true">MSNRRNASLVQSSTARLLTAAAAVALLPAVADAAGKELVFDLSPFTPFAVAGEVWVVSSEVGEIVDARIDATLVVHETGPWSMGLTFDLPTGLDGFSSDLEGWSGPGTFTKSFHTSALNGLVTPPPGTPLWSWFLHWTGGSPFSLPGGGDGYGPLDGEFTDLRLTLFFADCPFGDPAAPWSDLGGAVPGSVGTPLLAGTGSLCPAEPGAVTLTGALPGAPAVMVVGTAELSLPLFGGLLVPTPQLLLPPATVDGSGAASTPFVWPAALAPGSELFVQAWVVDPASAFGVAASNGLRAVSP</sequence>
<gene>
    <name evidence="2" type="ORF">Pla133_11440</name>
</gene>
<keyword evidence="1" id="KW-0732">Signal</keyword>
<feature type="signal peptide" evidence="1">
    <location>
        <begin position="1"/>
        <end position="33"/>
    </location>
</feature>